<proteinExistence type="inferred from homology"/>
<dbReference type="Proteomes" id="UP000000379">
    <property type="component" value="Chromosome"/>
</dbReference>
<dbReference type="SUPFAM" id="SSF56176">
    <property type="entry name" value="FAD-binding/transporter-associated domain-like"/>
    <property type="match status" value="1"/>
</dbReference>
<dbReference type="PROSITE" id="PS51387">
    <property type="entry name" value="FAD_PCMH"/>
    <property type="match status" value="1"/>
</dbReference>
<dbReference type="KEGG" id="tra:Trad_1295"/>
<keyword evidence="6" id="KW-0560">Oxidoreductase</keyword>
<dbReference type="PANTHER" id="PTHR11748">
    <property type="entry name" value="D-LACTATE DEHYDROGENASE"/>
    <property type="match status" value="1"/>
</dbReference>
<dbReference type="STRING" id="649638.Trad_1295"/>
<dbReference type="InterPro" id="IPR016171">
    <property type="entry name" value="Vanillyl_alc_oxidase_C-sub2"/>
</dbReference>
<dbReference type="InterPro" id="IPR036318">
    <property type="entry name" value="FAD-bd_PCMH-like_sf"/>
</dbReference>
<dbReference type="EMBL" id="CP002049">
    <property type="protein sequence ID" value="ADI14417.1"/>
    <property type="molecule type" value="Genomic_DNA"/>
</dbReference>
<evidence type="ECO:0000256" key="5">
    <source>
        <dbReference type="ARBA" id="ARBA00022946"/>
    </source>
</evidence>
<dbReference type="GO" id="GO:1903457">
    <property type="term" value="P:lactate catabolic process"/>
    <property type="evidence" value="ECO:0007669"/>
    <property type="project" value="TreeGrafter"/>
</dbReference>
<dbReference type="EC" id="1.1.2.4" evidence="7"/>
<dbReference type="SUPFAM" id="SSF55103">
    <property type="entry name" value="FAD-linked oxidases, C-terminal domain"/>
    <property type="match status" value="1"/>
</dbReference>
<sequence>MDALYDLLRPDQVSTSPSERALHARGESYDEGVLPDAVVFPESTEDVARVLRYAHQRGVPVTPVAVNSSLEGHTVPLHGGLSLDLTRMNRVLEYRPQDLLAVVQPGVTYPQLNERARRDGLFFPVDPGAHASLGGMISTNASGTAAVRYGVTADFVLALEVVLPTGEVIRTGSRARKSASGYNLTKLFCGAEGTLGVITEATVRLVGLPEAAAAARVPFADVEAATRFVTALIQAGVPVARCELVDPLSIAAVNAHSGTRYPEEMTVFLEFHGNPAGIAEEVALARELAEHHGALAFEASHDAAARAELWHARHGAFYAIVAQNPGKRSLITDLAVPISALPEAVTRSLAACREAGFSAYLIGHVGDGNFHLTIFYDAGDAGQAQRVAALGHALVALALSLGGTSTGEHGVGLRKLRYMAREHGAALDVMRTLKRALDPHNIMNPGKKVPLGEIET</sequence>
<dbReference type="GO" id="GO:0004458">
    <property type="term" value="F:D-lactate dehydrogenase (cytochrome) activity"/>
    <property type="evidence" value="ECO:0007669"/>
    <property type="project" value="UniProtKB-EC"/>
</dbReference>
<dbReference type="Gene3D" id="1.10.45.10">
    <property type="entry name" value="Vanillyl-alcohol Oxidase, Chain A, domain 4"/>
    <property type="match status" value="1"/>
</dbReference>
<dbReference type="Pfam" id="PF02913">
    <property type="entry name" value="FAD-oxidase_C"/>
    <property type="match status" value="1"/>
</dbReference>
<dbReference type="InterPro" id="IPR016169">
    <property type="entry name" value="FAD-bd_PCMH_sub2"/>
</dbReference>
<comment type="cofactor">
    <cofactor evidence="1">
        <name>FAD</name>
        <dbReference type="ChEBI" id="CHEBI:57692"/>
    </cofactor>
</comment>
<name>D7CWL8_TRURR</name>
<accession>D7CWL8</accession>
<reference evidence="10" key="1">
    <citation type="submission" date="2010-05" db="EMBL/GenBank/DDBJ databases">
        <title>The complete genome of Truepera radiovictris DSM 17093.</title>
        <authorList>
            <consortium name="US DOE Joint Genome Institute (JGI-PGF)"/>
            <person name="Lucas S."/>
            <person name="Copeland A."/>
            <person name="Lapidus A."/>
            <person name="Glavina del Rio T."/>
            <person name="Dalin E."/>
            <person name="Tice H."/>
            <person name="Bruce D."/>
            <person name="Goodwin L."/>
            <person name="Pitluck S."/>
            <person name="Kyrpides N."/>
            <person name="Mavromatis K."/>
            <person name="Ovchinnikova G."/>
            <person name="Munk A.C."/>
            <person name="Detter J.C."/>
            <person name="Han C."/>
            <person name="Tapia R."/>
            <person name="Land M."/>
            <person name="Hauser L."/>
            <person name="Markowitz V."/>
            <person name="Cheng J.-F."/>
            <person name="Hugenholtz P."/>
            <person name="Woyke T."/>
            <person name="Wu D."/>
            <person name="Tindall B."/>
            <person name="Pomrenke H.G."/>
            <person name="Brambilla E."/>
            <person name="Klenk H.-P."/>
            <person name="Eisen J.A."/>
        </authorList>
    </citation>
    <scope>NUCLEOTIDE SEQUENCE [LARGE SCALE GENOMIC DNA]</scope>
    <source>
        <strain evidence="10">DSM 17093 / CIP 108686 / LMG 22925 / RQ-24</strain>
    </source>
</reference>
<protein>
    <recommendedName>
        <fullName evidence="7">D-lactate dehydrogenase (cytochrome)</fullName>
        <ecNumber evidence="7">1.1.2.4</ecNumber>
    </recommendedName>
</protein>
<evidence type="ECO:0000256" key="4">
    <source>
        <dbReference type="ARBA" id="ARBA00022827"/>
    </source>
</evidence>
<evidence type="ECO:0000256" key="1">
    <source>
        <dbReference type="ARBA" id="ARBA00001974"/>
    </source>
</evidence>
<feature type="domain" description="FAD-binding PCMH-type" evidence="8">
    <location>
        <begin position="31"/>
        <end position="208"/>
    </location>
</feature>
<dbReference type="Gene3D" id="3.30.465.10">
    <property type="match status" value="1"/>
</dbReference>
<evidence type="ECO:0000256" key="7">
    <source>
        <dbReference type="ARBA" id="ARBA00038897"/>
    </source>
</evidence>
<dbReference type="PANTHER" id="PTHR11748:SF111">
    <property type="entry name" value="D-LACTATE DEHYDROGENASE, MITOCHONDRIAL-RELATED"/>
    <property type="match status" value="1"/>
</dbReference>
<dbReference type="Gene3D" id="3.30.70.2740">
    <property type="match status" value="1"/>
</dbReference>
<dbReference type="RefSeq" id="WP_013177787.1">
    <property type="nucleotide sequence ID" value="NC_014221.1"/>
</dbReference>
<gene>
    <name evidence="9" type="ordered locus">Trad_1295</name>
</gene>
<dbReference type="GO" id="GO:0008720">
    <property type="term" value="F:D-lactate dehydrogenase (NAD+) activity"/>
    <property type="evidence" value="ECO:0007669"/>
    <property type="project" value="TreeGrafter"/>
</dbReference>
<keyword evidence="4" id="KW-0274">FAD</keyword>
<reference evidence="9 10" key="2">
    <citation type="journal article" date="2011" name="Stand. Genomic Sci.">
        <title>Complete genome sequence of Truepera radiovictrix type strain (RQ-24).</title>
        <authorList>
            <person name="Ivanova N."/>
            <person name="Rohde C."/>
            <person name="Munk C."/>
            <person name="Nolan M."/>
            <person name="Lucas S."/>
            <person name="Del Rio T.G."/>
            <person name="Tice H."/>
            <person name="Deshpande S."/>
            <person name="Cheng J.F."/>
            <person name="Tapia R."/>
            <person name="Han C."/>
            <person name="Goodwin L."/>
            <person name="Pitluck S."/>
            <person name="Liolios K."/>
            <person name="Mavromatis K."/>
            <person name="Mikhailova N."/>
            <person name="Pati A."/>
            <person name="Chen A."/>
            <person name="Palaniappan K."/>
            <person name="Land M."/>
            <person name="Hauser L."/>
            <person name="Chang Y.J."/>
            <person name="Jeffries C.D."/>
            <person name="Brambilla E."/>
            <person name="Rohde M."/>
            <person name="Goker M."/>
            <person name="Tindall B.J."/>
            <person name="Woyke T."/>
            <person name="Bristow J."/>
            <person name="Eisen J.A."/>
            <person name="Markowitz V."/>
            <person name="Hugenholtz P."/>
            <person name="Kyrpides N.C."/>
            <person name="Klenk H.P."/>
            <person name="Lapidus A."/>
        </authorList>
    </citation>
    <scope>NUCLEOTIDE SEQUENCE [LARGE SCALE GENOMIC DNA]</scope>
    <source>
        <strain evidence="10">DSM 17093 / CIP 108686 / LMG 22925 / RQ-24</strain>
    </source>
</reference>
<organism evidence="9 10">
    <name type="scientific">Truepera radiovictrix (strain DSM 17093 / CIP 108686 / LMG 22925 / RQ-24)</name>
    <dbReference type="NCBI Taxonomy" id="649638"/>
    <lineage>
        <taxon>Bacteria</taxon>
        <taxon>Thermotogati</taxon>
        <taxon>Deinococcota</taxon>
        <taxon>Deinococci</taxon>
        <taxon>Trueperales</taxon>
        <taxon>Trueperaceae</taxon>
        <taxon>Truepera</taxon>
    </lineage>
</organism>
<dbReference type="FunFam" id="3.30.465.10:FF:000016">
    <property type="entry name" value="probable D-lactate dehydrogenase, mitochondrial"/>
    <property type="match status" value="1"/>
</dbReference>
<evidence type="ECO:0000256" key="2">
    <source>
        <dbReference type="ARBA" id="ARBA00008000"/>
    </source>
</evidence>
<dbReference type="InterPro" id="IPR016164">
    <property type="entry name" value="FAD-linked_Oxase-like_C"/>
</dbReference>
<dbReference type="OrthoDB" id="9811557at2"/>
<comment type="similarity">
    <text evidence="2">Belongs to the FAD-binding oxidoreductase/transferase type 4 family.</text>
</comment>
<dbReference type="FunFam" id="3.30.70.2740:FF:000001">
    <property type="entry name" value="D-lactate dehydrogenase mitochondrial"/>
    <property type="match status" value="1"/>
</dbReference>
<evidence type="ECO:0000313" key="10">
    <source>
        <dbReference type="Proteomes" id="UP000000379"/>
    </source>
</evidence>
<evidence type="ECO:0000259" key="8">
    <source>
        <dbReference type="PROSITE" id="PS51387"/>
    </source>
</evidence>
<dbReference type="FunFam" id="1.10.45.10:FF:000001">
    <property type="entry name" value="D-lactate dehydrogenase mitochondrial"/>
    <property type="match status" value="1"/>
</dbReference>
<dbReference type="eggNOG" id="COG0277">
    <property type="taxonomic scope" value="Bacteria"/>
</dbReference>
<keyword evidence="3" id="KW-0285">Flavoprotein</keyword>
<keyword evidence="5" id="KW-0809">Transit peptide</keyword>
<dbReference type="AlphaFoldDB" id="D7CWL8"/>
<evidence type="ECO:0000313" key="9">
    <source>
        <dbReference type="EMBL" id="ADI14417.1"/>
    </source>
</evidence>
<dbReference type="InterPro" id="IPR004113">
    <property type="entry name" value="FAD-bd_oxidored_4_C"/>
</dbReference>
<evidence type="ECO:0000256" key="6">
    <source>
        <dbReference type="ARBA" id="ARBA00023002"/>
    </source>
</evidence>
<dbReference type="InterPro" id="IPR016166">
    <property type="entry name" value="FAD-bd_PCMH"/>
</dbReference>
<dbReference type="Pfam" id="PF01565">
    <property type="entry name" value="FAD_binding_4"/>
    <property type="match status" value="1"/>
</dbReference>
<dbReference type="InterPro" id="IPR006094">
    <property type="entry name" value="Oxid_FAD_bind_N"/>
</dbReference>
<keyword evidence="10" id="KW-1185">Reference proteome</keyword>
<evidence type="ECO:0000256" key="3">
    <source>
        <dbReference type="ARBA" id="ARBA00022630"/>
    </source>
</evidence>
<dbReference type="GO" id="GO:0071949">
    <property type="term" value="F:FAD binding"/>
    <property type="evidence" value="ECO:0007669"/>
    <property type="project" value="InterPro"/>
</dbReference>
<dbReference type="HOGENOM" id="CLU_017779_3_0_0"/>